<evidence type="ECO:0000313" key="2">
    <source>
        <dbReference type="Proteomes" id="UP000075234"/>
    </source>
</evidence>
<gene>
    <name evidence="1" type="primary">rplW</name>
    <name evidence="1" type="ORF">TPER_TP0162</name>
</gene>
<dbReference type="EMBL" id="LN999057">
    <property type="protein sequence ID" value="CUX79302.1"/>
    <property type="molecule type" value="Genomic_DNA"/>
</dbReference>
<sequence>MRNAGLLSALRSRGRARNCASWQYQGVAITLRAGPMASVLRRLAMRISACAAARHACGQATRHVRSAVRLAWRAKEDGWRIGTTR</sequence>
<accession>A0A143WP81</accession>
<name>A0A143WP81_TREPR</name>
<organism evidence="1 2">
    <name type="scientific">Tremblaya princeps</name>
    <dbReference type="NCBI Taxonomy" id="189385"/>
    <lineage>
        <taxon>Bacteria</taxon>
        <taxon>Pseudomonadati</taxon>
        <taxon>Pseudomonadota</taxon>
        <taxon>Betaproteobacteria</taxon>
        <taxon>Candidatus Tremblayella</taxon>
    </lineage>
</organism>
<protein>
    <submittedName>
        <fullName evidence="1">Putative 50S ribosomal subunit protein L23</fullName>
    </submittedName>
</protein>
<proteinExistence type="predicted"/>
<evidence type="ECO:0000313" key="1">
    <source>
        <dbReference type="EMBL" id="CUX79302.1"/>
    </source>
</evidence>
<reference evidence="2" key="1">
    <citation type="submission" date="2016-01" db="EMBL/GenBank/DDBJ databases">
        <authorList>
            <person name="Husnik F."/>
        </authorList>
    </citation>
    <scope>NUCLEOTIDE SEQUENCE [LARGE SCALE GENOMIC DNA]</scope>
</reference>
<dbReference type="AlphaFoldDB" id="A0A143WP81"/>
<dbReference type="Proteomes" id="UP000075234">
    <property type="component" value="Chromosome I"/>
</dbReference>